<dbReference type="Pfam" id="PF12776">
    <property type="entry name" value="Myb_DNA-bind_3"/>
    <property type="match status" value="1"/>
</dbReference>
<evidence type="ECO:0000313" key="3">
    <source>
        <dbReference type="EMBL" id="EEF45962.1"/>
    </source>
</evidence>
<reference evidence="4" key="1">
    <citation type="journal article" date="2010" name="Nat. Biotechnol.">
        <title>Draft genome sequence of the oilseed species Ricinus communis.</title>
        <authorList>
            <person name="Chan A.P."/>
            <person name="Crabtree J."/>
            <person name="Zhao Q."/>
            <person name="Lorenzi H."/>
            <person name="Orvis J."/>
            <person name="Puiu D."/>
            <person name="Melake-Berhan A."/>
            <person name="Jones K.M."/>
            <person name="Redman J."/>
            <person name="Chen G."/>
            <person name="Cahoon E.B."/>
            <person name="Gedil M."/>
            <person name="Stanke M."/>
            <person name="Haas B.J."/>
            <person name="Wortman J.R."/>
            <person name="Fraser-Liggett C.M."/>
            <person name="Ravel J."/>
            <person name="Rabinowicz P.D."/>
        </authorList>
    </citation>
    <scope>NUCLEOTIDE SEQUENCE [LARGE SCALE GENOMIC DNA]</scope>
    <source>
        <strain evidence="4">cv. Hale</strain>
    </source>
</reference>
<proteinExistence type="predicted"/>
<dbReference type="InParanoid" id="B9RRN8"/>
<evidence type="ECO:0000313" key="4">
    <source>
        <dbReference type="Proteomes" id="UP000008311"/>
    </source>
</evidence>
<evidence type="ECO:0000259" key="2">
    <source>
        <dbReference type="Pfam" id="PF12776"/>
    </source>
</evidence>
<organism evidence="3 4">
    <name type="scientific">Ricinus communis</name>
    <name type="common">Castor bean</name>
    <dbReference type="NCBI Taxonomy" id="3988"/>
    <lineage>
        <taxon>Eukaryota</taxon>
        <taxon>Viridiplantae</taxon>
        <taxon>Streptophyta</taxon>
        <taxon>Embryophyta</taxon>
        <taxon>Tracheophyta</taxon>
        <taxon>Spermatophyta</taxon>
        <taxon>Magnoliopsida</taxon>
        <taxon>eudicotyledons</taxon>
        <taxon>Gunneridae</taxon>
        <taxon>Pentapetalae</taxon>
        <taxon>rosids</taxon>
        <taxon>fabids</taxon>
        <taxon>Malpighiales</taxon>
        <taxon>Euphorbiaceae</taxon>
        <taxon>Acalyphoideae</taxon>
        <taxon>Acalypheae</taxon>
        <taxon>Ricinus</taxon>
    </lineage>
</organism>
<dbReference type="InterPro" id="IPR024752">
    <property type="entry name" value="Myb/SANT-like_dom"/>
</dbReference>
<sequence length="239" mass="27989">MDNLLLDLLKEEKAKWDKDKKQFNKKAWEHVVVILNVEFRKIRKTSNKRKTVSGLKTIQKLMNCAIEILDKKSGFGWNNIKKLRLYQVFRKVPYRLRLSIVWCWIKSFISYRTLMSYFKKIEQMEVVLKLRRKNIIGSEQNRISIDEMQMNDEGLLEQPDPSAQFFLESPTHDSFSSASRQSKLPSKGGGQKRRITFDVIANELMDVTSSMKEIARAIITSSQRIFTVSEITVMVLLTF</sequence>
<protein>
    <recommendedName>
        <fullName evidence="2">Myb/SANT-like domain-containing protein</fullName>
    </recommendedName>
</protein>
<evidence type="ECO:0000256" key="1">
    <source>
        <dbReference type="SAM" id="MobiDB-lite"/>
    </source>
</evidence>
<feature type="compositionally biased region" description="Polar residues" evidence="1">
    <location>
        <begin position="172"/>
        <end position="184"/>
    </location>
</feature>
<dbReference type="AlphaFoldDB" id="B9RRN8"/>
<feature type="domain" description="Myb/SANT-like" evidence="2">
    <location>
        <begin position="1"/>
        <end position="82"/>
    </location>
</feature>
<keyword evidence="4" id="KW-1185">Reference proteome</keyword>
<dbReference type="EMBL" id="EQ973806">
    <property type="protein sequence ID" value="EEF45962.1"/>
    <property type="molecule type" value="Genomic_DNA"/>
</dbReference>
<feature type="region of interest" description="Disordered" evidence="1">
    <location>
        <begin position="172"/>
        <end position="191"/>
    </location>
</feature>
<gene>
    <name evidence="3" type="ORF">RCOM_1424610</name>
</gene>
<name>B9RRN8_RICCO</name>
<accession>B9RRN8</accession>
<dbReference type="Proteomes" id="UP000008311">
    <property type="component" value="Unassembled WGS sequence"/>
</dbReference>